<keyword evidence="5" id="KW-0539">Nucleus</keyword>
<dbReference type="SMART" id="SM00066">
    <property type="entry name" value="GAL4"/>
    <property type="match status" value="1"/>
</dbReference>
<evidence type="ECO:0000256" key="1">
    <source>
        <dbReference type="ARBA" id="ARBA00004123"/>
    </source>
</evidence>
<dbReference type="Gene3D" id="4.10.240.10">
    <property type="entry name" value="Zn(2)-C6 fungal-type DNA-binding domain"/>
    <property type="match status" value="1"/>
</dbReference>
<dbReference type="PANTHER" id="PTHR47338:SF5">
    <property type="entry name" value="ZN(II)2CYS6 TRANSCRIPTION FACTOR (EUROFUNG)"/>
    <property type="match status" value="1"/>
</dbReference>
<name>A0AAD7EMW4_9AGAR</name>
<comment type="caution">
    <text evidence="7">The sequence shown here is derived from an EMBL/GenBank/DDBJ whole genome shotgun (WGS) entry which is preliminary data.</text>
</comment>
<comment type="subcellular location">
    <subcellularLocation>
        <location evidence="1">Nucleus</location>
    </subcellularLocation>
</comment>
<feature type="domain" description="Zn(2)-C6 fungal-type" evidence="6">
    <location>
        <begin position="20"/>
        <end position="52"/>
    </location>
</feature>
<dbReference type="Proteomes" id="UP001218218">
    <property type="component" value="Unassembled WGS sequence"/>
</dbReference>
<gene>
    <name evidence="7" type="ORF">DFH08DRAFT_877687</name>
</gene>
<dbReference type="CDD" id="cd00067">
    <property type="entry name" value="GAL4"/>
    <property type="match status" value="1"/>
</dbReference>
<evidence type="ECO:0000256" key="3">
    <source>
        <dbReference type="ARBA" id="ARBA00023015"/>
    </source>
</evidence>
<reference evidence="7" key="1">
    <citation type="submission" date="2023-03" db="EMBL/GenBank/DDBJ databases">
        <title>Massive genome expansion in bonnet fungi (Mycena s.s.) driven by repeated elements and novel gene families across ecological guilds.</title>
        <authorList>
            <consortium name="Lawrence Berkeley National Laboratory"/>
            <person name="Harder C.B."/>
            <person name="Miyauchi S."/>
            <person name="Viragh M."/>
            <person name="Kuo A."/>
            <person name="Thoen E."/>
            <person name="Andreopoulos B."/>
            <person name="Lu D."/>
            <person name="Skrede I."/>
            <person name="Drula E."/>
            <person name="Henrissat B."/>
            <person name="Morin E."/>
            <person name="Kohler A."/>
            <person name="Barry K."/>
            <person name="LaButti K."/>
            <person name="Morin E."/>
            <person name="Salamov A."/>
            <person name="Lipzen A."/>
            <person name="Mereny Z."/>
            <person name="Hegedus B."/>
            <person name="Baldrian P."/>
            <person name="Stursova M."/>
            <person name="Weitz H."/>
            <person name="Taylor A."/>
            <person name="Grigoriev I.V."/>
            <person name="Nagy L.G."/>
            <person name="Martin F."/>
            <person name="Kauserud H."/>
        </authorList>
    </citation>
    <scope>NUCLEOTIDE SEQUENCE</scope>
    <source>
        <strain evidence="7">CBHHK002</strain>
    </source>
</reference>
<dbReference type="InterPro" id="IPR050815">
    <property type="entry name" value="TF_fung"/>
</dbReference>
<evidence type="ECO:0000256" key="2">
    <source>
        <dbReference type="ARBA" id="ARBA00022723"/>
    </source>
</evidence>
<dbReference type="GO" id="GO:0000981">
    <property type="term" value="F:DNA-binding transcription factor activity, RNA polymerase II-specific"/>
    <property type="evidence" value="ECO:0007669"/>
    <property type="project" value="InterPro"/>
</dbReference>
<keyword evidence="2" id="KW-0479">Metal-binding</keyword>
<sequence>MPRGLPAEKTRTRGPYSTQACTVCRAKKSKCDGTKPVCGSCGAAGRDLECSWERDVESRKPRTEAHFEALRKRADLLQAHVDLLERMLAKCVCQDVSPQVQLRPQDMLSLVRQGVTEGGESDSDETPNSDEEMIQELTVPAQCLKFDDNLGGLLLHGITAPFRFRSRSSNQVPRITEVVDESNPGAFYVLLVDGIDSSGSDLELDWSRHLPPEVALDRREHDRILDLSFKFFASFPLCIVPHLFPLTLDADTGPFEFG</sequence>
<dbReference type="InterPro" id="IPR001138">
    <property type="entry name" value="Zn2Cys6_DnaBD"/>
</dbReference>
<organism evidence="7 8">
    <name type="scientific">Mycena albidolilacea</name>
    <dbReference type="NCBI Taxonomy" id="1033008"/>
    <lineage>
        <taxon>Eukaryota</taxon>
        <taxon>Fungi</taxon>
        <taxon>Dikarya</taxon>
        <taxon>Basidiomycota</taxon>
        <taxon>Agaricomycotina</taxon>
        <taxon>Agaricomycetes</taxon>
        <taxon>Agaricomycetidae</taxon>
        <taxon>Agaricales</taxon>
        <taxon>Marasmiineae</taxon>
        <taxon>Mycenaceae</taxon>
        <taxon>Mycena</taxon>
    </lineage>
</organism>
<protein>
    <recommendedName>
        <fullName evidence="6">Zn(2)-C6 fungal-type domain-containing protein</fullName>
    </recommendedName>
</protein>
<dbReference type="SUPFAM" id="SSF57701">
    <property type="entry name" value="Zn2/Cys6 DNA-binding domain"/>
    <property type="match status" value="1"/>
</dbReference>
<evidence type="ECO:0000256" key="5">
    <source>
        <dbReference type="ARBA" id="ARBA00023242"/>
    </source>
</evidence>
<evidence type="ECO:0000313" key="8">
    <source>
        <dbReference type="Proteomes" id="UP001218218"/>
    </source>
</evidence>
<dbReference type="PROSITE" id="PS00463">
    <property type="entry name" value="ZN2_CY6_FUNGAL_1"/>
    <property type="match status" value="1"/>
</dbReference>
<evidence type="ECO:0000313" key="7">
    <source>
        <dbReference type="EMBL" id="KAJ7336886.1"/>
    </source>
</evidence>
<dbReference type="GO" id="GO:0008270">
    <property type="term" value="F:zinc ion binding"/>
    <property type="evidence" value="ECO:0007669"/>
    <property type="project" value="InterPro"/>
</dbReference>
<dbReference type="Pfam" id="PF00172">
    <property type="entry name" value="Zn_clus"/>
    <property type="match status" value="1"/>
</dbReference>
<dbReference type="EMBL" id="JARIHO010000030">
    <property type="protein sequence ID" value="KAJ7336886.1"/>
    <property type="molecule type" value="Genomic_DNA"/>
</dbReference>
<dbReference type="PANTHER" id="PTHR47338">
    <property type="entry name" value="ZN(II)2CYS6 TRANSCRIPTION FACTOR (EUROFUNG)-RELATED"/>
    <property type="match status" value="1"/>
</dbReference>
<proteinExistence type="predicted"/>
<dbReference type="GO" id="GO:0005634">
    <property type="term" value="C:nucleus"/>
    <property type="evidence" value="ECO:0007669"/>
    <property type="project" value="UniProtKB-SubCell"/>
</dbReference>
<dbReference type="InterPro" id="IPR036864">
    <property type="entry name" value="Zn2-C6_fun-type_DNA-bd_sf"/>
</dbReference>
<keyword evidence="3" id="KW-0805">Transcription regulation</keyword>
<evidence type="ECO:0000259" key="6">
    <source>
        <dbReference type="PROSITE" id="PS50048"/>
    </source>
</evidence>
<dbReference type="AlphaFoldDB" id="A0AAD7EMW4"/>
<keyword evidence="4" id="KW-0804">Transcription</keyword>
<dbReference type="PROSITE" id="PS50048">
    <property type="entry name" value="ZN2_CY6_FUNGAL_2"/>
    <property type="match status" value="1"/>
</dbReference>
<keyword evidence="8" id="KW-1185">Reference proteome</keyword>
<accession>A0AAD7EMW4</accession>
<evidence type="ECO:0000256" key="4">
    <source>
        <dbReference type="ARBA" id="ARBA00023163"/>
    </source>
</evidence>